<organism evidence="1 2">
    <name type="scientific">Eumeta variegata</name>
    <name type="common">Bagworm moth</name>
    <name type="synonym">Eumeta japonica</name>
    <dbReference type="NCBI Taxonomy" id="151549"/>
    <lineage>
        <taxon>Eukaryota</taxon>
        <taxon>Metazoa</taxon>
        <taxon>Ecdysozoa</taxon>
        <taxon>Arthropoda</taxon>
        <taxon>Hexapoda</taxon>
        <taxon>Insecta</taxon>
        <taxon>Pterygota</taxon>
        <taxon>Neoptera</taxon>
        <taxon>Endopterygota</taxon>
        <taxon>Lepidoptera</taxon>
        <taxon>Glossata</taxon>
        <taxon>Ditrysia</taxon>
        <taxon>Tineoidea</taxon>
        <taxon>Psychidae</taxon>
        <taxon>Oiketicinae</taxon>
        <taxon>Eumeta</taxon>
    </lineage>
</organism>
<keyword evidence="2" id="KW-1185">Reference proteome</keyword>
<reference evidence="1 2" key="1">
    <citation type="journal article" date="2019" name="Commun. Biol.">
        <title>The bagworm genome reveals a unique fibroin gene that provides high tensile strength.</title>
        <authorList>
            <person name="Kono N."/>
            <person name="Nakamura H."/>
            <person name="Ohtoshi R."/>
            <person name="Tomita M."/>
            <person name="Numata K."/>
            <person name="Arakawa K."/>
        </authorList>
    </citation>
    <scope>NUCLEOTIDE SEQUENCE [LARGE SCALE GENOMIC DNA]</scope>
</reference>
<dbReference type="AlphaFoldDB" id="A0A4C1T2A3"/>
<name>A0A4C1T2A3_EUMVA</name>
<comment type="caution">
    <text evidence="1">The sequence shown here is derived from an EMBL/GenBank/DDBJ whole genome shotgun (WGS) entry which is preliminary data.</text>
</comment>
<dbReference type="Proteomes" id="UP000299102">
    <property type="component" value="Unassembled WGS sequence"/>
</dbReference>
<sequence>MHLVAGAARPASPRSLHTTRQSTMFIVCRRRQQTDEFTAQKKMYSRKATELPGSNSHRVEIYFIALHWTHKVLEATTHERSAVPPPAKSSELETQRICVISLSARQNFIGHTISEARSPTNCLFKVEGLRPDLKPTTSCGLGADYGGCHHYDDSVLNRQLNMNGLSSNYSVNSPMITIARHL</sequence>
<accession>A0A4C1T2A3</accession>
<evidence type="ECO:0000313" key="2">
    <source>
        <dbReference type="Proteomes" id="UP000299102"/>
    </source>
</evidence>
<evidence type="ECO:0000313" key="1">
    <source>
        <dbReference type="EMBL" id="GBP08599.1"/>
    </source>
</evidence>
<proteinExistence type="predicted"/>
<dbReference type="EMBL" id="BGZK01000032">
    <property type="protein sequence ID" value="GBP08599.1"/>
    <property type="molecule type" value="Genomic_DNA"/>
</dbReference>
<gene>
    <name evidence="1" type="ORF">EVAR_7211_1</name>
</gene>
<protein>
    <submittedName>
        <fullName evidence="1">Uncharacterized protein</fullName>
    </submittedName>
</protein>